<reference evidence="1" key="1">
    <citation type="submission" date="2020-10" db="EMBL/GenBank/DDBJ databases">
        <title>Taxonomic study of unclassified bacteria belonging to the class Ktedonobacteria.</title>
        <authorList>
            <person name="Yabe S."/>
            <person name="Wang C.M."/>
            <person name="Zheng Y."/>
            <person name="Sakai Y."/>
            <person name="Cavaletti L."/>
            <person name="Monciardini P."/>
            <person name="Donadio S."/>
        </authorList>
    </citation>
    <scope>NUCLEOTIDE SEQUENCE</scope>
    <source>
        <strain evidence="1">SOSP1-1</strain>
    </source>
</reference>
<accession>A0A8J3I803</accession>
<comment type="caution">
    <text evidence="1">The sequence shown here is derived from an EMBL/GenBank/DDBJ whole genome shotgun (WGS) entry which is preliminary data.</text>
</comment>
<proteinExistence type="predicted"/>
<protein>
    <submittedName>
        <fullName evidence="1">Uncharacterized protein</fullName>
    </submittedName>
</protein>
<gene>
    <name evidence="1" type="ORF">KSX_59000</name>
</gene>
<dbReference type="Proteomes" id="UP000612362">
    <property type="component" value="Unassembled WGS sequence"/>
</dbReference>
<keyword evidence="2" id="KW-1185">Reference proteome</keyword>
<dbReference type="EMBL" id="BNJF01000003">
    <property type="protein sequence ID" value="GHO47737.1"/>
    <property type="molecule type" value="Genomic_DNA"/>
</dbReference>
<name>A0A8J3I803_9CHLR</name>
<evidence type="ECO:0000313" key="1">
    <source>
        <dbReference type="EMBL" id="GHO47737.1"/>
    </source>
</evidence>
<sequence length="103" mass="10896">MLKPITCECLCTGLIIHEEDIGLCVLGPPKLSEGISGHRAYFLCNDKRHIMLPNTCDPTNIAQLALLGNKEDGLAGCPISLGSLKRNVTGAVLASRPVSDGPK</sequence>
<evidence type="ECO:0000313" key="2">
    <source>
        <dbReference type="Proteomes" id="UP000612362"/>
    </source>
</evidence>
<dbReference type="AlphaFoldDB" id="A0A8J3I803"/>
<organism evidence="1 2">
    <name type="scientific">Ktedonospora formicarum</name>
    <dbReference type="NCBI Taxonomy" id="2778364"/>
    <lineage>
        <taxon>Bacteria</taxon>
        <taxon>Bacillati</taxon>
        <taxon>Chloroflexota</taxon>
        <taxon>Ktedonobacteria</taxon>
        <taxon>Ktedonobacterales</taxon>
        <taxon>Ktedonobacteraceae</taxon>
        <taxon>Ktedonospora</taxon>
    </lineage>
</organism>